<protein>
    <submittedName>
        <fullName evidence="1">Uncharacterized protein</fullName>
    </submittedName>
</protein>
<accession>A0A5C3LTV1</accession>
<evidence type="ECO:0000313" key="2">
    <source>
        <dbReference type="Proteomes" id="UP000308652"/>
    </source>
</evidence>
<gene>
    <name evidence="1" type="ORF">BDQ12DRAFT_525201</name>
</gene>
<organism evidence="1 2">
    <name type="scientific">Crucibulum laeve</name>
    <dbReference type="NCBI Taxonomy" id="68775"/>
    <lineage>
        <taxon>Eukaryota</taxon>
        <taxon>Fungi</taxon>
        <taxon>Dikarya</taxon>
        <taxon>Basidiomycota</taxon>
        <taxon>Agaricomycotina</taxon>
        <taxon>Agaricomycetes</taxon>
        <taxon>Agaricomycetidae</taxon>
        <taxon>Agaricales</taxon>
        <taxon>Agaricineae</taxon>
        <taxon>Nidulariaceae</taxon>
        <taxon>Crucibulum</taxon>
    </lineage>
</organism>
<sequence length="165" mass="18950">MEFPVRNQTSIVTFTFQSSRVFMISVFQLIIPHLRPIYIFKTRYRHYYFRSPHRVTVRTYGAVLEQQGYRLNESAFFNISLTSRPFSTTSSTLTACSYFIHVTMPGVSNYLPATGSSSSHSLANPPGQPSFRSLNLQMLRTDATRFAIHHIIVRFLKLASPLCYP</sequence>
<evidence type="ECO:0000313" key="1">
    <source>
        <dbReference type="EMBL" id="TFK32181.1"/>
    </source>
</evidence>
<dbReference type="Proteomes" id="UP000308652">
    <property type="component" value="Unassembled WGS sequence"/>
</dbReference>
<keyword evidence="2" id="KW-1185">Reference proteome</keyword>
<dbReference type="EMBL" id="ML213683">
    <property type="protein sequence ID" value="TFK32181.1"/>
    <property type="molecule type" value="Genomic_DNA"/>
</dbReference>
<reference evidence="1 2" key="1">
    <citation type="journal article" date="2019" name="Nat. Ecol. Evol.">
        <title>Megaphylogeny resolves global patterns of mushroom evolution.</title>
        <authorList>
            <person name="Varga T."/>
            <person name="Krizsan K."/>
            <person name="Foldi C."/>
            <person name="Dima B."/>
            <person name="Sanchez-Garcia M."/>
            <person name="Sanchez-Ramirez S."/>
            <person name="Szollosi G.J."/>
            <person name="Szarkandi J.G."/>
            <person name="Papp V."/>
            <person name="Albert L."/>
            <person name="Andreopoulos W."/>
            <person name="Angelini C."/>
            <person name="Antonin V."/>
            <person name="Barry K.W."/>
            <person name="Bougher N.L."/>
            <person name="Buchanan P."/>
            <person name="Buyck B."/>
            <person name="Bense V."/>
            <person name="Catcheside P."/>
            <person name="Chovatia M."/>
            <person name="Cooper J."/>
            <person name="Damon W."/>
            <person name="Desjardin D."/>
            <person name="Finy P."/>
            <person name="Geml J."/>
            <person name="Haridas S."/>
            <person name="Hughes K."/>
            <person name="Justo A."/>
            <person name="Karasinski D."/>
            <person name="Kautmanova I."/>
            <person name="Kiss B."/>
            <person name="Kocsube S."/>
            <person name="Kotiranta H."/>
            <person name="LaButti K.M."/>
            <person name="Lechner B.E."/>
            <person name="Liimatainen K."/>
            <person name="Lipzen A."/>
            <person name="Lukacs Z."/>
            <person name="Mihaltcheva S."/>
            <person name="Morgado L.N."/>
            <person name="Niskanen T."/>
            <person name="Noordeloos M.E."/>
            <person name="Ohm R.A."/>
            <person name="Ortiz-Santana B."/>
            <person name="Ovrebo C."/>
            <person name="Racz N."/>
            <person name="Riley R."/>
            <person name="Savchenko A."/>
            <person name="Shiryaev A."/>
            <person name="Soop K."/>
            <person name="Spirin V."/>
            <person name="Szebenyi C."/>
            <person name="Tomsovsky M."/>
            <person name="Tulloss R.E."/>
            <person name="Uehling J."/>
            <person name="Grigoriev I.V."/>
            <person name="Vagvolgyi C."/>
            <person name="Papp T."/>
            <person name="Martin F.M."/>
            <person name="Miettinen O."/>
            <person name="Hibbett D.S."/>
            <person name="Nagy L.G."/>
        </authorList>
    </citation>
    <scope>NUCLEOTIDE SEQUENCE [LARGE SCALE GENOMIC DNA]</scope>
    <source>
        <strain evidence="1 2">CBS 166.37</strain>
    </source>
</reference>
<name>A0A5C3LTV1_9AGAR</name>
<dbReference type="AlphaFoldDB" id="A0A5C3LTV1"/>
<proteinExistence type="predicted"/>